<organism evidence="5 6">
    <name type="scientific">Callorhinchus milii</name>
    <name type="common">Ghost shark</name>
    <dbReference type="NCBI Taxonomy" id="7868"/>
    <lineage>
        <taxon>Eukaryota</taxon>
        <taxon>Metazoa</taxon>
        <taxon>Chordata</taxon>
        <taxon>Craniata</taxon>
        <taxon>Vertebrata</taxon>
        <taxon>Chondrichthyes</taxon>
        <taxon>Holocephali</taxon>
        <taxon>Chimaeriformes</taxon>
        <taxon>Callorhinchidae</taxon>
        <taxon>Callorhinchus</taxon>
    </lineage>
</organism>
<keyword evidence="4" id="KW-0949">S-adenosyl-L-methionine</keyword>
<keyword evidence="6" id="KW-1185">Reference proteome</keyword>
<dbReference type="Pfam" id="PF05891">
    <property type="entry name" value="Methyltransf_PK"/>
    <property type="match status" value="1"/>
</dbReference>
<name>A0A4W3JQ79_CALMI</name>
<reference evidence="5" key="4">
    <citation type="submission" date="2025-08" db="UniProtKB">
        <authorList>
            <consortium name="Ensembl"/>
        </authorList>
    </citation>
    <scope>IDENTIFICATION</scope>
</reference>
<proteinExistence type="inferred from homology"/>
<dbReference type="Ensembl" id="ENSCMIT00000040825.1">
    <property type="protein sequence ID" value="ENSCMIP00000040253.1"/>
    <property type="gene ID" value="ENSCMIG00000016804.1"/>
</dbReference>
<protein>
    <submittedName>
        <fullName evidence="5">N-terminal Xaa-Pro-Lys N-methyltransferase</fullName>
    </submittedName>
</protein>
<dbReference type="PANTHER" id="PTHR12753">
    <property type="entry name" value="AD-003 - RELATED"/>
    <property type="match status" value="1"/>
</dbReference>
<evidence type="ECO:0000313" key="6">
    <source>
        <dbReference type="Proteomes" id="UP000314986"/>
    </source>
</evidence>
<dbReference type="AlphaFoldDB" id="A0A4W3JQ79"/>
<dbReference type="InterPro" id="IPR008576">
    <property type="entry name" value="MeTrfase_NTM1"/>
</dbReference>
<dbReference type="STRING" id="7868.ENSCMIP00000040253"/>
<dbReference type="GO" id="GO:0071885">
    <property type="term" value="F:N-terminal protein N-methyltransferase activity"/>
    <property type="evidence" value="ECO:0007669"/>
    <property type="project" value="TreeGrafter"/>
</dbReference>
<comment type="similarity">
    <text evidence="1">Belongs to the methyltransferase superfamily. NTM1 family.</text>
</comment>
<dbReference type="CDD" id="cd02440">
    <property type="entry name" value="AdoMet_MTases"/>
    <property type="match status" value="1"/>
</dbReference>
<dbReference type="InterPro" id="IPR029063">
    <property type="entry name" value="SAM-dependent_MTases_sf"/>
</dbReference>
<evidence type="ECO:0000256" key="1">
    <source>
        <dbReference type="ARBA" id="ARBA00009059"/>
    </source>
</evidence>
<evidence type="ECO:0000256" key="3">
    <source>
        <dbReference type="ARBA" id="ARBA00022679"/>
    </source>
</evidence>
<evidence type="ECO:0000256" key="2">
    <source>
        <dbReference type="ARBA" id="ARBA00022603"/>
    </source>
</evidence>
<dbReference type="PANTHER" id="PTHR12753:SF2">
    <property type="entry name" value="N-TERMINAL XAA-PRO-LYS N-METHYLTRANSFERASE 2"/>
    <property type="match status" value="1"/>
</dbReference>
<dbReference type="FunCoup" id="A0A4W3JQ79">
    <property type="interactions" value="18"/>
</dbReference>
<reference evidence="6" key="1">
    <citation type="journal article" date="2006" name="Science">
        <title>Ancient noncoding elements conserved in the human genome.</title>
        <authorList>
            <person name="Venkatesh B."/>
            <person name="Kirkness E.F."/>
            <person name="Loh Y.H."/>
            <person name="Halpern A.L."/>
            <person name="Lee A.P."/>
            <person name="Johnson J."/>
            <person name="Dandona N."/>
            <person name="Viswanathan L.D."/>
            <person name="Tay A."/>
            <person name="Venter J.C."/>
            <person name="Strausberg R.L."/>
            <person name="Brenner S."/>
        </authorList>
    </citation>
    <scope>NUCLEOTIDE SEQUENCE [LARGE SCALE GENOMIC DNA]</scope>
</reference>
<keyword evidence="3" id="KW-0808">Transferase</keyword>
<evidence type="ECO:0000313" key="5">
    <source>
        <dbReference type="Ensembl" id="ENSCMIP00000040253.1"/>
    </source>
</evidence>
<dbReference type="GO" id="GO:0005737">
    <property type="term" value="C:cytoplasm"/>
    <property type="evidence" value="ECO:0007669"/>
    <property type="project" value="TreeGrafter"/>
</dbReference>
<dbReference type="Gene3D" id="3.40.50.150">
    <property type="entry name" value="Vaccinia Virus protein VP39"/>
    <property type="match status" value="1"/>
</dbReference>
<dbReference type="InParanoid" id="A0A4W3JQ79"/>
<dbReference type="Proteomes" id="UP000314986">
    <property type="component" value="Unassembled WGS sequence"/>
</dbReference>
<dbReference type="GO" id="GO:0032259">
    <property type="term" value="P:methylation"/>
    <property type="evidence" value="ECO:0007669"/>
    <property type="project" value="UniProtKB-KW"/>
</dbReference>
<keyword evidence="2" id="KW-0489">Methyltransferase</keyword>
<gene>
    <name evidence="5" type="primary">ntmt2</name>
</gene>
<evidence type="ECO:0000256" key="4">
    <source>
        <dbReference type="ARBA" id="ARBA00022691"/>
    </source>
</evidence>
<reference evidence="6" key="2">
    <citation type="journal article" date="2007" name="PLoS Biol.">
        <title>Survey sequencing and comparative analysis of the elephant shark (Callorhinchus milii) genome.</title>
        <authorList>
            <person name="Venkatesh B."/>
            <person name="Kirkness E.F."/>
            <person name="Loh Y.H."/>
            <person name="Halpern A.L."/>
            <person name="Lee A.P."/>
            <person name="Johnson J."/>
            <person name="Dandona N."/>
            <person name="Viswanathan L.D."/>
            <person name="Tay A."/>
            <person name="Venter J.C."/>
            <person name="Strausberg R.L."/>
            <person name="Brenner S."/>
        </authorList>
    </citation>
    <scope>NUCLEOTIDE SEQUENCE [LARGE SCALE GENOMIC DNA]</scope>
</reference>
<dbReference type="GeneTree" id="ENSGT00390000008371"/>
<dbReference type="FunFam" id="3.40.50.150:FF:000025">
    <property type="entry name" value="N-terminal Xaa-Pro-Lys N-methyltransferase 1"/>
    <property type="match status" value="1"/>
</dbReference>
<sequence length="283" mass="32213">MGETTEEWKGAHYAFKSRWGATYDELCRYSMSFDLHKTIRSDFFESYLFLLENLPLVKLFTLTSEVIRGEMQFYAKAKRFYEEVPATEEGMMGDFVELNSLDVEASRAFLKKFVGGPGKADTEFALDCGCGIGRVSRQVLLPVFSSVDMVDMIDNFLFAAPSYLGMGASQVKNYHCSTLQEFTPATGMYDVIWIQWVTGHLTDRDLMEFLAKCKNSLKDNGVVIIKDNVARKGCILDQMDSSMIREIEILRKIIAKTGLEIVCVEKQLDIPEQFIPLWMIALK</sequence>
<reference evidence="6" key="3">
    <citation type="journal article" date="2014" name="Nature">
        <title>Elephant shark genome provides unique insights into gnathostome evolution.</title>
        <authorList>
            <consortium name="International Elephant Shark Genome Sequencing Consortium"/>
            <person name="Venkatesh B."/>
            <person name="Lee A.P."/>
            <person name="Ravi V."/>
            <person name="Maurya A.K."/>
            <person name="Lian M.M."/>
            <person name="Swann J.B."/>
            <person name="Ohta Y."/>
            <person name="Flajnik M.F."/>
            <person name="Sutoh Y."/>
            <person name="Kasahara M."/>
            <person name="Hoon S."/>
            <person name="Gangu V."/>
            <person name="Roy S.W."/>
            <person name="Irimia M."/>
            <person name="Korzh V."/>
            <person name="Kondrychyn I."/>
            <person name="Lim Z.W."/>
            <person name="Tay B.H."/>
            <person name="Tohari S."/>
            <person name="Kong K.W."/>
            <person name="Ho S."/>
            <person name="Lorente-Galdos B."/>
            <person name="Quilez J."/>
            <person name="Marques-Bonet T."/>
            <person name="Raney B.J."/>
            <person name="Ingham P.W."/>
            <person name="Tay A."/>
            <person name="Hillier L.W."/>
            <person name="Minx P."/>
            <person name="Boehm T."/>
            <person name="Wilson R.K."/>
            <person name="Brenner S."/>
            <person name="Warren W.C."/>
        </authorList>
    </citation>
    <scope>NUCLEOTIDE SEQUENCE [LARGE SCALE GENOMIC DNA]</scope>
</reference>
<reference evidence="5" key="5">
    <citation type="submission" date="2025-09" db="UniProtKB">
        <authorList>
            <consortium name="Ensembl"/>
        </authorList>
    </citation>
    <scope>IDENTIFICATION</scope>
</reference>
<dbReference type="SUPFAM" id="SSF53335">
    <property type="entry name" value="S-adenosyl-L-methionine-dependent methyltransferases"/>
    <property type="match status" value="1"/>
</dbReference>
<accession>A0A4W3JQ79</accession>